<reference evidence="4 5" key="1">
    <citation type="journal article" date="2018" name="Mar. Genomics">
        <title>Complete genome sequence of Marinifilaceae bacterium strain SPP2, isolated from the Antarctic marine sediment.</title>
        <authorList>
            <person name="Watanabe M."/>
            <person name="Kojima H."/>
            <person name="Fukui M."/>
        </authorList>
    </citation>
    <scope>NUCLEOTIDE SEQUENCE [LARGE SCALE GENOMIC DNA]</scope>
    <source>
        <strain evidence="4 5">SPP2</strain>
    </source>
</reference>
<dbReference type="AlphaFoldDB" id="A0A1Y1CIT9"/>
<evidence type="ECO:0000259" key="3">
    <source>
        <dbReference type="Pfam" id="PF13205"/>
    </source>
</evidence>
<keyword evidence="1 2" id="KW-0732">Signal</keyword>
<feature type="domain" description="SbsA Ig-like" evidence="3">
    <location>
        <begin position="33"/>
        <end position="132"/>
    </location>
</feature>
<reference evidence="5" key="2">
    <citation type="journal article" date="2020" name="Antonie Van Leeuwenhoek">
        <title>Labilibaculum antarcticum sp. nov., a novel facultative anaerobic, psychrotorelant bacterium isolated from marine sediment of Antarctica.</title>
        <authorList>
            <person name="Watanabe M."/>
            <person name="Kojima H."/>
            <person name="Fukui M."/>
        </authorList>
    </citation>
    <scope>NUCLEOTIDE SEQUENCE [LARGE SCALE GENOMIC DNA]</scope>
    <source>
        <strain evidence="5">SPP2</strain>
    </source>
</reference>
<dbReference type="Pfam" id="PF13205">
    <property type="entry name" value="Big_5"/>
    <property type="match status" value="1"/>
</dbReference>
<dbReference type="Proteomes" id="UP000218267">
    <property type="component" value="Chromosome"/>
</dbReference>
<sequence length="628" mass="72882">MKKLAFKILLGFAVSTLLYACARRGIPTGGPLDYTAPKVTLTKPLNFSTNFKGGKVEIFFDEFVQFKEISENFTISPPLKKKPLVKLKGRSIYVKLEEKLRENTTYTLDFGKGIADNNEGNPLGEYQFVFSTGDLLDSLSIKGKLDNSFNQLPVEKAMVMAYLNTNDSVPYSVIPSYVAKTDSAGYFQLNNLSPGDYKLFSIVDGNRDFFYNGPGEMIGFNDDLITPSIHTFEQLDSITADSVAVRQVMTTEPTNIYIRMFDEENPLQYLTTYKRDRREKVYFEFNSKRTDSLTIDFIDVDENPDWFLLEKNRTNDTLSYWITDSTIYMRDTLLAKLEYLKTDSLGQLTNFIDTLKLNYKDPKKAKVSKHKKNQIQIKIPMYGFSLKTSSSQDLNKDVLLDFNEPLAKMNTDSIHFYQLQDTIQIPIEYTMEQDSANLLRYHVKIDWKSDTQYKVEFDSTAFLNIYGLYSDKYTGKIKTREQEYYGRILLNVSNVKKPTLVRLLKFSKSETVVQTKKIYSDQTVIFDYLDPETYMIKLVVDENDNGKWDTGNYKEGLQPEMVHYFRKEIKVRSYWDVEDRIFIPEGGPEVNFNQHLIDLEIKREKELKKALLKDAEKNKKKTRTKKNN</sequence>
<evidence type="ECO:0000256" key="1">
    <source>
        <dbReference type="ARBA" id="ARBA00022729"/>
    </source>
</evidence>
<name>A0A1Y1CIT9_9BACT</name>
<dbReference type="PROSITE" id="PS51257">
    <property type="entry name" value="PROKAR_LIPOPROTEIN"/>
    <property type="match status" value="1"/>
</dbReference>
<evidence type="ECO:0000313" key="5">
    <source>
        <dbReference type="Proteomes" id="UP000218267"/>
    </source>
</evidence>
<accession>A0A1Y1CIT9</accession>
<feature type="chain" id="PRO_5012892022" description="SbsA Ig-like domain-containing protein" evidence="2">
    <location>
        <begin position="23"/>
        <end position="628"/>
    </location>
</feature>
<evidence type="ECO:0000256" key="2">
    <source>
        <dbReference type="SAM" id="SignalP"/>
    </source>
</evidence>
<dbReference type="SUPFAM" id="SSF49478">
    <property type="entry name" value="Cna protein B-type domain"/>
    <property type="match status" value="1"/>
</dbReference>
<protein>
    <recommendedName>
        <fullName evidence="3">SbsA Ig-like domain-containing protein</fullName>
    </recommendedName>
</protein>
<dbReference type="EMBL" id="AP018042">
    <property type="protein sequence ID" value="BAX80277.1"/>
    <property type="molecule type" value="Genomic_DNA"/>
</dbReference>
<organism evidence="4 5">
    <name type="scientific">Labilibaculum antarcticum</name>
    <dbReference type="NCBI Taxonomy" id="1717717"/>
    <lineage>
        <taxon>Bacteria</taxon>
        <taxon>Pseudomonadati</taxon>
        <taxon>Bacteroidota</taxon>
        <taxon>Bacteroidia</taxon>
        <taxon>Marinilabiliales</taxon>
        <taxon>Marinifilaceae</taxon>
        <taxon>Labilibaculum</taxon>
    </lineage>
</organism>
<evidence type="ECO:0000313" key="4">
    <source>
        <dbReference type="EMBL" id="BAX80277.1"/>
    </source>
</evidence>
<gene>
    <name evidence="4" type="ORF">ALGA_1918</name>
</gene>
<dbReference type="RefSeq" id="WP_162845422.1">
    <property type="nucleotide sequence ID" value="NZ_AP018042.1"/>
</dbReference>
<dbReference type="KEGG" id="mbas:ALGA_1918"/>
<feature type="signal peptide" evidence="2">
    <location>
        <begin position="1"/>
        <end position="22"/>
    </location>
</feature>
<dbReference type="InterPro" id="IPR032812">
    <property type="entry name" value="SbsA_Ig"/>
</dbReference>
<keyword evidence="5" id="KW-1185">Reference proteome</keyword>
<proteinExistence type="predicted"/>